<sequence length="665" mass="75126">MTETTEPNGLEVTEYVSVAGSVAGTLVAVFSQQLIYSVAPLTLALSLSLINRRRFEQTLQQNMAAVLSEMGTRVRQIDREISEEMGSLRDSFQGFSTPIKPLILAPVQEELSQLRERFDSLEQAIGNLTISTKPEGSASLSDTQAKQIDELTPGFDSEYLDRKIEELKTELLDRKQIGSENLTKEEFQDFKQQIQQLQTNLSSLTEAFKEREEIQRIEELRQMLLSPEVEQRISQLADASANVVPSYLERQVRELQANVSSLTEAFNQRQDLERIQEVKQIAAEVQEQLAAFTPQPVTFDPSYLEEQIQQLATKVSQIGDRFTERLAEQRESTSDVEYELSALPTQNGRSDTGYVAAQIKEIKAAIAQTEEITRSNLDRLEAQNQQMQATLQSLTEAFEERSQPAEIEELKQSAAEVELLQQVSAITSDLDNSYLQAEIQQLKKELQALYFQIPQSNSYAEKADRTFIEDAYTKLNAAVESSLDFSSAKFQQLSKCASHWQQQLLKMPKQIAQSPEKSDDSAESDLLLSKSAASTLESRDLDTLLTYWTESLVARSLQVFDNLRGKRQQQTEAVETEIIGLPHQTIDLPSEQQIQQMQYITVKSEVVSSPESKLKNDLENKAIGVETPIQTPDAESYENDRHSDIETPDRESYETNNLHEEGAKR</sequence>
<feature type="region of interest" description="Disordered" evidence="2">
    <location>
        <begin position="611"/>
        <end position="665"/>
    </location>
</feature>
<protein>
    <submittedName>
        <fullName evidence="3">Uncharacterized protein</fullName>
    </submittedName>
</protein>
<evidence type="ECO:0000313" key="4">
    <source>
        <dbReference type="Proteomes" id="UP000641646"/>
    </source>
</evidence>
<evidence type="ECO:0000313" key="3">
    <source>
        <dbReference type="EMBL" id="MBD2181982.1"/>
    </source>
</evidence>
<gene>
    <name evidence="3" type="ORF">H6G03_12845</name>
</gene>
<keyword evidence="1" id="KW-0175">Coiled coil</keyword>
<feature type="coiled-coil region" evidence="1">
    <location>
        <begin position="180"/>
        <end position="214"/>
    </location>
</feature>
<accession>A0A926VDZ8</accession>
<feature type="coiled-coil region" evidence="1">
    <location>
        <begin position="370"/>
        <end position="397"/>
    </location>
</feature>
<reference evidence="3" key="1">
    <citation type="journal article" date="2015" name="ISME J.">
        <title>Draft Genome Sequence of Streptomyces incarnatus NRRL8089, which Produces the Nucleoside Antibiotic Sinefungin.</title>
        <authorList>
            <person name="Oshima K."/>
            <person name="Hattori M."/>
            <person name="Shimizu H."/>
            <person name="Fukuda K."/>
            <person name="Nemoto M."/>
            <person name="Inagaki K."/>
            <person name="Tamura T."/>
        </authorList>
    </citation>
    <scope>NUCLEOTIDE SEQUENCE</scope>
    <source>
        <strain evidence="3">FACHB-1375</strain>
    </source>
</reference>
<name>A0A926VDZ8_9CYAN</name>
<feature type="coiled-coil region" evidence="1">
    <location>
        <begin position="104"/>
        <end position="131"/>
    </location>
</feature>
<evidence type="ECO:0000256" key="1">
    <source>
        <dbReference type="SAM" id="Coils"/>
    </source>
</evidence>
<organism evidence="3 4">
    <name type="scientific">Aerosakkonema funiforme FACHB-1375</name>
    <dbReference type="NCBI Taxonomy" id="2949571"/>
    <lineage>
        <taxon>Bacteria</taxon>
        <taxon>Bacillati</taxon>
        <taxon>Cyanobacteriota</taxon>
        <taxon>Cyanophyceae</taxon>
        <taxon>Oscillatoriophycideae</taxon>
        <taxon>Aerosakkonematales</taxon>
        <taxon>Aerosakkonemataceae</taxon>
        <taxon>Aerosakkonema</taxon>
    </lineage>
</organism>
<reference evidence="3" key="2">
    <citation type="submission" date="2020-08" db="EMBL/GenBank/DDBJ databases">
        <authorList>
            <person name="Chen M."/>
            <person name="Teng W."/>
            <person name="Zhao L."/>
            <person name="Hu C."/>
            <person name="Zhou Y."/>
            <person name="Han B."/>
            <person name="Song L."/>
            <person name="Shu W."/>
        </authorList>
    </citation>
    <scope>NUCLEOTIDE SEQUENCE</scope>
    <source>
        <strain evidence="3">FACHB-1375</strain>
    </source>
</reference>
<evidence type="ECO:0000256" key="2">
    <source>
        <dbReference type="SAM" id="MobiDB-lite"/>
    </source>
</evidence>
<proteinExistence type="predicted"/>
<dbReference type="Proteomes" id="UP000641646">
    <property type="component" value="Unassembled WGS sequence"/>
</dbReference>
<feature type="compositionally biased region" description="Basic and acidic residues" evidence="2">
    <location>
        <begin position="638"/>
        <end position="665"/>
    </location>
</feature>
<dbReference type="AlphaFoldDB" id="A0A926VDZ8"/>
<dbReference type="RefSeq" id="WP_190464793.1">
    <property type="nucleotide sequence ID" value="NZ_JACJPW010000029.1"/>
</dbReference>
<comment type="caution">
    <text evidence="3">The sequence shown here is derived from an EMBL/GenBank/DDBJ whole genome shotgun (WGS) entry which is preliminary data.</text>
</comment>
<dbReference type="EMBL" id="JACJPW010000029">
    <property type="protein sequence ID" value="MBD2181982.1"/>
    <property type="molecule type" value="Genomic_DNA"/>
</dbReference>
<keyword evidence="4" id="KW-1185">Reference proteome</keyword>